<comment type="caution">
    <text evidence="1">The sequence shown here is derived from an EMBL/GenBank/DDBJ whole genome shotgun (WGS) entry which is preliminary data.</text>
</comment>
<dbReference type="AlphaFoldDB" id="A0A5A5TCN9"/>
<dbReference type="EMBL" id="BIXY01000036">
    <property type="protein sequence ID" value="GCF09078.1"/>
    <property type="molecule type" value="Genomic_DNA"/>
</dbReference>
<sequence length="305" mass="34849">MTYEAPEHDPQQLEHIMATVFTCRSIVKYNLTLGDTQKTELLDDIDTALEVLRTQLIAQPTVKPDATHAHPQSRNLFSPVTEDQAQPNQSGLTPEETLQSLYHMYHRYVDTQQSTSISTFIERFNDVMTTLNDIQRFAEMNGSSYEPCSPQAIITDPLQRIRLFISDIYYIFMDFMRLLSEVLQSNDVQLDTEKLSSLSDREKSQRELGHLPSIAHPHGETYSLSLLAQVYTHHQQLIHMKGHYAHRINESTAFLEFLKERFVPQASEQPELVKHIDGVVKLLLDMQHLLAGYERVAAALLGLGS</sequence>
<evidence type="ECO:0000313" key="1">
    <source>
        <dbReference type="EMBL" id="GCF09078.1"/>
    </source>
</evidence>
<reference evidence="1 2" key="1">
    <citation type="submission" date="2019-01" db="EMBL/GenBank/DDBJ databases">
        <title>Draft genome sequence of Dictyobacter sp. Uno17.</title>
        <authorList>
            <person name="Wang C.M."/>
            <person name="Zheng Y."/>
            <person name="Sakai Y."/>
            <person name="Abe K."/>
            <person name="Yokota A."/>
            <person name="Yabe S."/>
        </authorList>
    </citation>
    <scope>NUCLEOTIDE SEQUENCE [LARGE SCALE GENOMIC DNA]</scope>
    <source>
        <strain evidence="1 2">Uno17</strain>
    </source>
</reference>
<name>A0A5A5TCN9_9CHLR</name>
<dbReference type="RefSeq" id="WP_149402037.1">
    <property type="nucleotide sequence ID" value="NZ_BIXY01000036.1"/>
</dbReference>
<proteinExistence type="predicted"/>
<keyword evidence="2" id="KW-1185">Reference proteome</keyword>
<dbReference type="OrthoDB" id="148860at2"/>
<dbReference type="Proteomes" id="UP000322530">
    <property type="component" value="Unassembled WGS sequence"/>
</dbReference>
<evidence type="ECO:0000313" key="2">
    <source>
        <dbReference type="Proteomes" id="UP000322530"/>
    </source>
</evidence>
<organism evidence="1 2">
    <name type="scientific">Dictyobacter arantiisoli</name>
    <dbReference type="NCBI Taxonomy" id="2014874"/>
    <lineage>
        <taxon>Bacteria</taxon>
        <taxon>Bacillati</taxon>
        <taxon>Chloroflexota</taxon>
        <taxon>Ktedonobacteria</taxon>
        <taxon>Ktedonobacterales</taxon>
        <taxon>Dictyobacteraceae</taxon>
        <taxon>Dictyobacter</taxon>
    </lineage>
</organism>
<accession>A0A5A5TCN9</accession>
<gene>
    <name evidence="1" type="ORF">KDI_26420</name>
</gene>
<protein>
    <submittedName>
        <fullName evidence="1">Uncharacterized protein</fullName>
    </submittedName>
</protein>